<dbReference type="EMBL" id="JBHUIG010000013">
    <property type="protein sequence ID" value="MFD2319632.1"/>
    <property type="molecule type" value="Genomic_DNA"/>
</dbReference>
<comment type="caution">
    <text evidence="1">The sequence shown here is derived from an EMBL/GenBank/DDBJ whole genome shotgun (WGS) entry which is preliminary data.</text>
</comment>
<evidence type="ECO:0000313" key="1">
    <source>
        <dbReference type="EMBL" id="MFD2319632.1"/>
    </source>
</evidence>
<gene>
    <name evidence="1" type="ORF">ACFSPV_13005</name>
</gene>
<keyword evidence="2" id="KW-1185">Reference proteome</keyword>
<organism evidence="1 2">
    <name type="scientific">Delftia deserti</name>
    <dbReference type="NCBI Taxonomy" id="1651218"/>
    <lineage>
        <taxon>Bacteria</taxon>
        <taxon>Pseudomonadati</taxon>
        <taxon>Pseudomonadota</taxon>
        <taxon>Betaproteobacteria</taxon>
        <taxon>Burkholderiales</taxon>
        <taxon>Comamonadaceae</taxon>
        <taxon>Delftia</taxon>
    </lineage>
</organism>
<protein>
    <submittedName>
        <fullName evidence="1">Uncharacterized protein</fullName>
    </submittedName>
</protein>
<name>A0ABW5ESQ1_9BURK</name>
<evidence type="ECO:0000313" key="2">
    <source>
        <dbReference type="Proteomes" id="UP001597287"/>
    </source>
</evidence>
<dbReference type="Proteomes" id="UP001597287">
    <property type="component" value="Unassembled WGS sequence"/>
</dbReference>
<reference evidence="2" key="1">
    <citation type="journal article" date="2019" name="Int. J. Syst. Evol. Microbiol.">
        <title>The Global Catalogue of Microorganisms (GCM) 10K type strain sequencing project: providing services to taxonomists for standard genome sequencing and annotation.</title>
        <authorList>
            <consortium name="The Broad Institute Genomics Platform"/>
            <consortium name="The Broad Institute Genome Sequencing Center for Infectious Disease"/>
            <person name="Wu L."/>
            <person name="Ma J."/>
        </authorList>
    </citation>
    <scope>NUCLEOTIDE SEQUENCE [LARGE SCALE GENOMIC DNA]</scope>
    <source>
        <strain evidence="2">CCUG 62793</strain>
    </source>
</reference>
<sequence>MTTQAHQTRHRSATVEPLVHDKQIALRLTHGERQAVQGCATREGRSQSNFARMIHLMGMEMYEHLGRIELGTLQRGAAAEQR</sequence>
<accession>A0ABW5ESQ1</accession>
<dbReference type="RefSeq" id="WP_380105755.1">
    <property type="nucleotide sequence ID" value="NZ_JBHSIH010000001.1"/>
</dbReference>
<proteinExistence type="predicted"/>